<accession>A0A3G7TU82</accession>
<dbReference type="EMBL" id="CP027753">
    <property type="protein sequence ID" value="AZE49849.1"/>
    <property type="molecule type" value="Genomic_DNA"/>
</dbReference>
<dbReference type="InterPro" id="IPR036052">
    <property type="entry name" value="TrpB-like_PALP_sf"/>
</dbReference>
<reference evidence="1 2" key="1">
    <citation type="submission" date="2018-03" db="EMBL/GenBank/DDBJ databases">
        <title>Diversity of phytobeneficial traits revealed by whole-genome analysis of worldwide-isolated phenazine-producing Pseudomonas spp.</title>
        <authorList>
            <person name="Biessy A."/>
            <person name="Novinscak A."/>
            <person name="Blom J."/>
            <person name="Leger G."/>
            <person name="Thomashow L.S."/>
            <person name="Cazorla F.M."/>
            <person name="Josic D."/>
            <person name="Filion M."/>
        </authorList>
    </citation>
    <scope>NUCLEOTIDE SEQUENCE [LARGE SCALE GENOMIC DNA]</scope>
    <source>
        <strain evidence="1 2">B25</strain>
    </source>
</reference>
<evidence type="ECO:0000313" key="1">
    <source>
        <dbReference type="EMBL" id="AZE49849.1"/>
    </source>
</evidence>
<sequence length="135" mass="14016">MRNKFASHAGLPARPGQWRGGLADGWPGLALPATFDCLVTLPDALAAGAMCQLATGSARDIPLLAGESAAAGLAGLSLMCKDGARRTVAHLDAHSRVLLINTEGATSPAVYQQLVGETADSVLQRQQQWRQASIA</sequence>
<name>A0A3G7TU82_9PSED</name>
<dbReference type="AlphaFoldDB" id="A0A3G7TU82"/>
<dbReference type="EC" id="4.3.1.19" evidence="1"/>
<dbReference type="GO" id="GO:0004794">
    <property type="term" value="F:threonine deaminase activity"/>
    <property type="evidence" value="ECO:0007669"/>
    <property type="project" value="UniProtKB-EC"/>
</dbReference>
<dbReference type="SUPFAM" id="SSF53686">
    <property type="entry name" value="Tryptophan synthase beta subunit-like PLP-dependent enzymes"/>
    <property type="match status" value="1"/>
</dbReference>
<dbReference type="Proteomes" id="UP000268048">
    <property type="component" value="Chromosome"/>
</dbReference>
<keyword evidence="1" id="KW-0456">Lyase</keyword>
<gene>
    <name evidence="1" type="ORF">C4K04_4184</name>
</gene>
<organism evidence="1 2">
    <name type="scientific">Pseudomonas chlororaphis</name>
    <dbReference type="NCBI Taxonomy" id="587753"/>
    <lineage>
        <taxon>Bacteria</taxon>
        <taxon>Pseudomonadati</taxon>
        <taxon>Pseudomonadota</taxon>
        <taxon>Gammaproteobacteria</taxon>
        <taxon>Pseudomonadales</taxon>
        <taxon>Pseudomonadaceae</taxon>
        <taxon>Pseudomonas</taxon>
    </lineage>
</organism>
<dbReference type="Gene3D" id="3.40.50.1100">
    <property type="match status" value="1"/>
</dbReference>
<proteinExistence type="predicted"/>
<protein>
    <submittedName>
        <fullName evidence="1">Threonine dehydratase</fullName>
        <ecNumber evidence="1">4.3.1.19</ecNumber>
    </submittedName>
</protein>
<dbReference type="RefSeq" id="WP_241176272.1">
    <property type="nucleotide sequence ID" value="NZ_CP027753.1"/>
</dbReference>
<evidence type="ECO:0000313" key="2">
    <source>
        <dbReference type="Proteomes" id="UP000268048"/>
    </source>
</evidence>